<dbReference type="CDD" id="cd08267">
    <property type="entry name" value="MDR1"/>
    <property type="match status" value="1"/>
</dbReference>
<dbReference type="Pfam" id="PF08240">
    <property type="entry name" value="ADH_N"/>
    <property type="match status" value="1"/>
</dbReference>
<sequence>MAPSSSDPADYPLPLPPTMKAWTYSKAGSPLDTLTLSTDHPVPSPSKLAPSELLIKVSHASINPTTRLVMSACPTILLPKTPPRVSEFEFSGVVIAHSDNANASLRAEFPLGTPVMGMNEPVSEMVLKNRGTLAEYVVATAESLVQKPSNVSLEEAAGITATGCTSMNLVTRAEVRKGDKVLINGGGSGTGLMAVQIVKDILGETGMLVATCSARNEELVKSMGADETIDYTQHDPLHEYLAARYSTSPFDVILDTIGIQSLFEHSADYVARPTRDRPHRYLNIGILYPPTTVVSLFRTAIWFLRAMYFPRFLGGGPGGYSLVRTGPSKMRMEKVQRMVADGKLKAVVDSTWEMGDVMKAYGKSMTKHLQGKVIVKVQDI</sequence>
<dbReference type="AlphaFoldDB" id="A0A8A1MQJ9"/>
<dbReference type="Gene3D" id="3.40.50.720">
    <property type="entry name" value="NAD(P)-binding Rossmann-like Domain"/>
    <property type="match status" value="1"/>
</dbReference>
<name>A0A8A1MQJ9_AJECA</name>
<dbReference type="InterPro" id="IPR036291">
    <property type="entry name" value="NAD(P)-bd_dom_sf"/>
</dbReference>
<dbReference type="InterPro" id="IPR011032">
    <property type="entry name" value="GroES-like_sf"/>
</dbReference>
<dbReference type="EMBL" id="CP069115">
    <property type="protein sequence ID" value="QSS66337.1"/>
    <property type="molecule type" value="Genomic_DNA"/>
</dbReference>
<dbReference type="OrthoDB" id="3509362at2759"/>
<evidence type="ECO:0000259" key="1">
    <source>
        <dbReference type="SMART" id="SM00829"/>
    </source>
</evidence>
<dbReference type="GO" id="GO:0016491">
    <property type="term" value="F:oxidoreductase activity"/>
    <property type="evidence" value="ECO:0007669"/>
    <property type="project" value="InterPro"/>
</dbReference>
<dbReference type="PANTHER" id="PTHR11695:SF294">
    <property type="entry name" value="RETICULON-4-INTERACTING PROTEIN 1, MITOCHONDRIAL"/>
    <property type="match status" value="1"/>
</dbReference>
<gene>
    <name evidence="2" type="ORF">I7I51_07194</name>
</gene>
<dbReference type="InterPro" id="IPR013154">
    <property type="entry name" value="ADH-like_N"/>
</dbReference>
<dbReference type="PANTHER" id="PTHR11695">
    <property type="entry name" value="ALCOHOL DEHYDROGENASE RELATED"/>
    <property type="match status" value="1"/>
</dbReference>
<dbReference type="SUPFAM" id="SSF50129">
    <property type="entry name" value="GroES-like"/>
    <property type="match status" value="1"/>
</dbReference>
<feature type="domain" description="Enoyl reductase (ER)" evidence="1">
    <location>
        <begin position="29"/>
        <end position="375"/>
    </location>
</feature>
<evidence type="ECO:0000313" key="2">
    <source>
        <dbReference type="EMBL" id="QSS66337.1"/>
    </source>
</evidence>
<dbReference type="Pfam" id="PF13602">
    <property type="entry name" value="ADH_zinc_N_2"/>
    <property type="match status" value="1"/>
</dbReference>
<dbReference type="InterPro" id="IPR020843">
    <property type="entry name" value="ER"/>
</dbReference>
<organism evidence="2 3">
    <name type="scientific">Ajellomyces capsulatus</name>
    <name type="common">Darling's disease fungus</name>
    <name type="synonym">Histoplasma capsulatum</name>
    <dbReference type="NCBI Taxonomy" id="5037"/>
    <lineage>
        <taxon>Eukaryota</taxon>
        <taxon>Fungi</taxon>
        <taxon>Dikarya</taxon>
        <taxon>Ascomycota</taxon>
        <taxon>Pezizomycotina</taxon>
        <taxon>Eurotiomycetes</taxon>
        <taxon>Eurotiomycetidae</taxon>
        <taxon>Onygenales</taxon>
        <taxon>Ajellomycetaceae</taxon>
        <taxon>Histoplasma</taxon>
    </lineage>
</organism>
<dbReference type="SMART" id="SM00829">
    <property type="entry name" value="PKS_ER"/>
    <property type="match status" value="1"/>
</dbReference>
<dbReference type="Proteomes" id="UP000663671">
    <property type="component" value="Chromosome 3"/>
</dbReference>
<dbReference type="VEuPathDB" id="FungiDB:I7I51_07194"/>
<dbReference type="GO" id="GO:0005739">
    <property type="term" value="C:mitochondrion"/>
    <property type="evidence" value="ECO:0007669"/>
    <property type="project" value="TreeGrafter"/>
</dbReference>
<dbReference type="InterPro" id="IPR050700">
    <property type="entry name" value="YIM1/Zinc_Alcohol_DH_Fams"/>
</dbReference>
<evidence type="ECO:0000313" key="3">
    <source>
        <dbReference type="Proteomes" id="UP000663671"/>
    </source>
</evidence>
<protein>
    <submittedName>
        <fullName evidence="2">Alcohol dehydrogenase</fullName>
    </submittedName>
</protein>
<reference evidence="2" key="1">
    <citation type="submission" date="2021-01" db="EMBL/GenBank/DDBJ databases">
        <title>Chromosome-level genome assembly of a human fungal pathogen reveals clustering of transcriptionally co-regulated genes.</title>
        <authorList>
            <person name="Voorhies M."/>
            <person name="Cohen S."/>
            <person name="Shea T.P."/>
            <person name="Petrus S."/>
            <person name="Munoz J.F."/>
            <person name="Poplawski S."/>
            <person name="Goldman W.E."/>
            <person name="Michael T."/>
            <person name="Cuomo C.A."/>
            <person name="Sil A."/>
            <person name="Beyhan S."/>
        </authorList>
    </citation>
    <scope>NUCLEOTIDE SEQUENCE</scope>
    <source>
        <strain evidence="2">WU24</strain>
    </source>
</reference>
<dbReference type="SUPFAM" id="SSF51735">
    <property type="entry name" value="NAD(P)-binding Rossmann-fold domains"/>
    <property type="match status" value="1"/>
</dbReference>
<accession>A0A8A1MQJ9</accession>
<dbReference type="Gene3D" id="3.90.180.10">
    <property type="entry name" value="Medium-chain alcohol dehydrogenases, catalytic domain"/>
    <property type="match status" value="1"/>
</dbReference>
<proteinExistence type="predicted"/>